<dbReference type="EMBL" id="OZ037946">
    <property type="protein sequence ID" value="CAL1704571.1"/>
    <property type="molecule type" value="Genomic_DNA"/>
</dbReference>
<name>A0ABP1D9P0_9APHY</name>
<feature type="region of interest" description="Disordered" evidence="1">
    <location>
        <begin position="1"/>
        <end position="24"/>
    </location>
</feature>
<dbReference type="Proteomes" id="UP001497453">
    <property type="component" value="Chromosome 3"/>
</dbReference>
<reference evidence="3" key="1">
    <citation type="submission" date="2024-04" db="EMBL/GenBank/DDBJ databases">
        <authorList>
            <person name="Shaw F."/>
            <person name="Minotto A."/>
        </authorList>
    </citation>
    <scope>NUCLEOTIDE SEQUENCE [LARGE SCALE GENOMIC DNA]</scope>
</reference>
<gene>
    <name evidence="2" type="ORF">GFSPODELE1_LOCUS5055</name>
</gene>
<evidence type="ECO:0000256" key="1">
    <source>
        <dbReference type="SAM" id="MobiDB-lite"/>
    </source>
</evidence>
<accession>A0ABP1D9P0</accession>
<keyword evidence="3" id="KW-1185">Reference proteome</keyword>
<evidence type="ECO:0000313" key="2">
    <source>
        <dbReference type="EMBL" id="CAL1704571.1"/>
    </source>
</evidence>
<organism evidence="2 3">
    <name type="scientific">Somion occarium</name>
    <dbReference type="NCBI Taxonomy" id="3059160"/>
    <lineage>
        <taxon>Eukaryota</taxon>
        <taxon>Fungi</taxon>
        <taxon>Dikarya</taxon>
        <taxon>Basidiomycota</taxon>
        <taxon>Agaricomycotina</taxon>
        <taxon>Agaricomycetes</taxon>
        <taxon>Polyporales</taxon>
        <taxon>Cerrenaceae</taxon>
        <taxon>Somion</taxon>
    </lineage>
</organism>
<proteinExistence type="predicted"/>
<evidence type="ECO:0000313" key="3">
    <source>
        <dbReference type="Proteomes" id="UP001497453"/>
    </source>
</evidence>
<protein>
    <submittedName>
        <fullName evidence="2">Uncharacterized protein</fullName>
    </submittedName>
</protein>
<feature type="region of interest" description="Disordered" evidence="1">
    <location>
        <begin position="65"/>
        <end position="86"/>
    </location>
</feature>
<feature type="compositionally biased region" description="Polar residues" evidence="1">
    <location>
        <begin position="66"/>
        <end position="83"/>
    </location>
</feature>
<sequence>MTAIVSPKPRLASRSRAQSPQPLLLPPSLYLATDLPRHMASASLASPPRLLSPIHLADSPSYYAKASSSCNTPQKRRTQSGATRNARRRHCARFDCAAFANGGSIFDQLAWIPQLHQEPERVDVWDIADLSLLPIEPFHHRASGVGPVRSRKLSLRSDPLSCGSSAAQDVGINRAQRRFNSNSVLPLFDRELPDPRTPPPRDTPFIPENVQFVGLMPALPINDEPSRSC</sequence>